<protein>
    <submittedName>
        <fullName evidence="3">Unannotated protein</fullName>
    </submittedName>
</protein>
<dbReference type="Pfam" id="PF00156">
    <property type="entry name" value="Pribosyltran"/>
    <property type="match status" value="1"/>
</dbReference>
<dbReference type="SUPFAM" id="SSF53271">
    <property type="entry name" value="PRTase-like"/>
    <property type="match status" value="1"/>
</dbReference>
<evidence type="ECO:0000259" key="2">
    <source>
        <dbReference type="Pfam" id="PF00156"/>
    </source>
</evidence>
<dbReference type="CDD" id="cd06223">
    <property type="entry name" value="PRTases_typeI"/>
    <property type="match status" value="1"/>
</dbReference>
<dbReference type="InterPro" id="IPR029057">
    <property type="entry name" value="PRTase-like"/>
</dbReference>
<dbReference type="EMBL" id="CAFBMB010000023">
    <property type="protein sequence ID" value="CAB4892419.1"/>
    <property type="molecule type" value="Genomic_DNA"/>
</dbReference>
<sequence length="238" mass="25540">MLSMRVWSRLLRQVVDLVVPQACLSCDTPGVLVCADCDSAIRATPGRARVIPAFVGAPLHVQSGVMGSPELLRVITAFKDGGRSEASSYLGTLLGGTVSAPAHHLVVPVPQSPGAYRRRGWFPLRDIARAANLDITESLTLRARHVDQASLSADERWSNVAGSMWVPPRRSTIIAGKSVIVFDDVITTGATMVEAARALYAAGARYVSGVTVAAMARRWPTYIANSQPPHDDTGRRQD</sequence>
<evidence type="ECO:0000313" key="3">
    <source>
        <dbReference type="EMBL" id="CAB4892419.1"/>
    </source>
</evidence>
<proteinExistence type="inferred from homology"/>
<feature type="domain" description="Phosphoribosyltransferase" evidence="2">
    <location>
        <begin position="161"/>
        <end position="214"/>
    </location>
</feature>
<comment type="similarity">
    <text evidence="1">Belongs to the ComF/GntX family.</text>
</comment>
<dbReference type="AlphaFoldDB" id="A0A6J7FJ02"/>
<gene>
    <name evidence="3" type="ORF">UFOPK3516_00482</name>
</gene>
<dbReference type="InterPro" id="IPR051910">
    <property type="entry name" value="ComF/GntX_DNA_util-trans"/>
</dbReference>
<dbReference type="Gene3D" id="3.40.50.2020">
    <property type="match status" value="1"/>
</dbReference>
<evidence type="ECO:0000256" key="1">
    <source>
        <dbReference type="ARBA" id="ARBA00008007"/>
    </source>
</evidence>
<name>A0A6J7FJ02_9ZZZZ</name>
<dbReference type="InterPro" id="IPR000836">
    <property type="entry name" value="PRTase_dom"/>
</dbReference>
<organism evidence="3">
    <name type="scientific">freshwater metagenome</name>
    <dbReference type="NCBI Taxonomy" id="449393"/>
    <lineage>
        <taxon>unclassified sequences</taxon>
        <taxon>metagenomes</taxon>
        <taxon>ecological metagenomes</taxon>
    </lineage>
</organism>
<dbReference type="PANTHER" id="PTHR47505:SF1">
    <property type="entry name" value="DNA UTILIZATION PROTEIN YHGH"/>
    <property type="match status" value="1"/>
</dbReference>
<dbReference type="PANTHER" id="PTHR47505">
    <property type="entry name" value="DNA UTILIZATION PROTEIN YHGH"/>
    <property type="match status" value="1"/>
</dbReference>
<accession>A0A6J7FJ02</accession>
<reference evidence="3" key="1">
    <citation type="submission" date="2020-05" db="EMBL/GenBank/DDBJ databases">
        <authorList>
            <person name="Chiriac C."/>
            <person name="Salcher M."/>
            <person name="Ghai R."/>
            <person name="Kavagutti S V."/>
        </authorList>
    </citation>
    <scope>NUCLEOTIDE SEQUENCE</scope>
</reference>